<evidence type="ECO:0000313" key="3">
    <source>
        <dbReference type="Proteomes" id="UP001150062"/>
    </source>
</evidence>
<feature type="region of interest" description="Disordered" evidence="1">
    <location>
        <begin position="237"/>
        <end position="262"/>
    </location>
</feature>
<comment type="caution">
    <text evidence="2">The sequence shown here is derived from an EMBL/GenBank/DDBJ whole genome shotgun (WGS) entry which is preliminary data.</text>
</comment>
<evidence type="ECO:0000313" key="2">
    <source>
        <dbReference type="EMBL" id="KAJ6251436.1"/>
    </source>
</evidence>
<evidence type="ECO:0000256" key="1">
    <source>
        <dbReference type="SAM" id="MobiDB-lite"/>
    </source>
</evidence>
<protein>
    <submittedName>
        <fullName evidence="2">Uncharacterized protein</fullName>
    </submittedName>
</protein>
<sequence length="354" mass="42028">MSIGVFPHRRRTINQVRIETLLKNYTNSIIGMTMPMLFVPNAPTELKINKEIFKLSQILTMENVFAFMISKYNIFPQVNQPENTWVKFKSTPSTGFNSLMYYIDSLQFQKQRQSIVHELKKAFEKKKNFFVGFEIYHFDEHFEVPKTVVINKVSLKKFLEDTNESDIESRVKKIYRGLTFFFSARYNLVNITRKCRKTMKFTTNYTYENGDQKLSLFNLFLNIPKIQVNFLNPQNRKRLPTRINNNNINNNDDYNGRTRTRTRTRTGSKLIKLYNSIENNTNIHCNQSSHQNNQILQKQIPKEFFSLIFRDKQTKTELGALVLSTTEKLKDYTETERKLVKCLSLLKYYQPQNY</sequence>
<proteinExistence type="predicted"/>
<name>A0ABQ8Z3H3_9EUKA</name>
<gene>
    <name evidence="2" type="ORF">M0813_14976</name>
</gene>
<organism evidence="2 3">
    <name type="scientific">Anaeramoeba flamelloides</name>
    <dbReference type="NCBI Taxonomy" id="1746091"/>
    <lineage>
        <taxon>Eukaryota</taxon>
        <taxon>Metamonada</taxon>
        <taxon>Anaeramoebidae</taxon>
        <taxon>Anaeramoeba</taxon>
    </lineage>
</organism>
<dbReference type="EMBL" id="JAOAOG010000059">
    <property type="protein sequence ID" value="KAJ6251436.1"/>
    <property type="molecule type" value="Genomic_DNA"/>
</dbReference>
<keyword evidence="3" id="KW-1185">Reference proteome</keyword>
<reference evidence="2" key="1">
    <citation type="submission" date="2022-08" db="EMBL/GenBank/DDBJ databases">
        <title>Novel sulfate-reducing endosymbionts in the free-living metamonad Anaeramoeba.</title>
        <authorList>
            <person name="Jerlstrom-Hultqvist J."/>
            <person name="Cepicka I."/>
            <person name="Gallot-Lavallee L."/>
            <person name="Salas-Leiva D."/>
            <person name="Curtis B.A."/>
            <person name="Zahonova K."/>
            <person name="Pipaliya S."/>
            <person name="Dacks J."/>
            <person name="Roger A.J."/>
        </authorList>
    </citation>
    <scope>NUCLEOTIDE SEQUENCE</scope>
    <source>
        <strain evidence="2">Schooner1</strain>
    </source>
</reference>
<dbReference type="Proteomes" id="UP001150062">
    <property type="component" value="Unassembled WGS sequence"/>
</dbReference>
<accession>A0ABQ8Z3H3</accession>